<evidence type="ECO:0000313" key="2">
    <source>
        <dbReference type="Proteomes" id="UP000265520"/>
    </source>
</evidence>
<proteinExistence type="predicted"/>
<keyword evidence="2" id="KW-1185">Reference proteome</keyword>
<dbReference type="EMBL" id="LXQA010230349">
    <property type="protein sequence ID" value="MCI36093.1"/>
    <property type="molecule type" value="Genomic_DNA"/>
</dbReference>
<dbReference type="Proteomes" id="UP000265520">
    <property type="component" value="Unassembled WGS sequence"/>
</dbReference>
<protein>
    <submittedName>
        <fullName evidence="1">Uncharacterized protein</fullName>
    </submittedName>
</protein>
<name>A0A392RHL4_9FABA</name>
<sequence length="20" mass="2438">MMNGDGKSIYRNEEECDLFW</sequence>
<accession>A0A392RHL4</accession>
<reference evidence="1 2" key="1">
    <citation type="journal article" date="2018" name="Front. Plant Sci.">
        <title>Red Clover (Trifolium pratense) and Zigzag Clover (T. medium) - A Picture of Genomic Similarities and Differences.</title>
        <authorList>
            <person name="Dluhosova J."/>
            <person name="Istvanek J."/>
            <person name="Nedelnik J."/>
            <person name="Repkova J."/>
        </authorList>
    </citation>
    <scope>NUCLEOTIDE SEQUENCE [LARGE SCALE GENOMIC DNA]</scope>
    <source>
        <strain evidence="2">cv. 10/8</strain>
        <tissue evidence="1">Leaf</tissue>
    </source>
</reference>
<evidence type="ECO:0000313" key="1">
    <source>
        <dbReference type="EMBL" id="MCI36093.1"/>
    </source>
</evidence>
<feature type="non-terminal residue" evidence="1">
    <location>
        <position position="20"/>
    </location>
</feature>
<comment type="caution">
    <text evidence="1">The sequence shown here is derived from an EMBL/GenBank/DDBJ whole genome shotgun (WGS) entry which is preliminary data.</text>
</comment>
<organism evidence="1 2">
    <name type="scientific">Trifolium medium</name>
    <dbReference type="NCBI Taxonomy" id="97028"/>
    <lineage>
        <taxon>Eukaryota</taxon>
        <taxon>Viridiplantae</taxon>
        <taxon>Streptophyta</taxon>
        <taxon>Embryophyta</taxon>
        <taxon>Tracheophyta</taxon>
        <taxon>Spermatophyta</taxon>
        <taxon>Magnoliopsida</taxon>
        <taxon>eudicotyledons</taxon>
        <taxon>Gunneridae</taxon>
        <taxon>Pentapetalae</taxon>
        <taxon>rosids</taxon>
        <taxon>fabids</taxon>
        <taxon>Fabales</taxon>
        <taxon>Fabaceae</taxon>
        <taxon>Papilionoideae</taxon>
        <taxon>50 kb inversion clade</taxon>
        <taxon>NPAAA clade</taxon>
        <taxon>Hologalegina</taxon>
        <taxon>IRL clade</taxon>
        <taxon>Trifolieae</taxon>
        <taxon>Trifolium</taxon>
    </lineage>
</organism>
<dbReference type="AlphaFoldDB" id="A0A392RHL4"/>